<reference evidence="7 8" key="1">
    <citation type="journal article" date="2023" name="Nucleic Acids Res.">
        <title>The hologenome of Daphnia magna reveals possible DNA methylation and microbiome-mediated evolution of the host genome.</title>
        <authorList>
            <person name="Chaturvedi A."/>
            <person name="Li X."/>
            <person name="Dhandapani V."/>
            <person name="Marshall H."/>
            <person name="Kissane S."/>
            <person name="Cuenca-Cambronero M."/>
            <person name="Asole G."/>
            <person name="Calvet F."/>
            <person name="Ruiz-Romero M."/>
            <person name="Marangio P."/>
            <person name="Guigo R."/>
            <person name="Rago D."/>
            <person name="Mirbahai L."/>
            <person name="Eastwood N."/>
            <person name="Colbourne J.K."/>
            <person name="Zhou J."/>
            <person name="Mallon E."/>
            <person name="Orsini L."/>
        </authorList>
    </citation>
    <scope>NUCLEOTIDE SEQUENCE [LARGE SCALE GENOMIC DNA]</scope>
    <source>
        <strain evidence="7">LRV0_1</strain>
    </source>
</reference>
<evidence type="ECO:0000259" key="6">
    <source>
        <dbReference type="Pfam" id="PF08154"/>
    </source>
</evidence>
<feature type="repeat" description="WD" evidence="5">
    <location>
        <begin position="131"/>
        <end position="172"/>
    </location>
</feature>
<feature type="repeat" description="WD" evidence="5">
    <location>
        <begin position="429"/>
        <end position="470"/>
    </location>
</feature>
<dbReference type="PANTHER" id="PTHR19848:SF0">
    <property type="entry name" value="NOTCHLESS PROTEIN HOMOLOG 1"/>
    <property type="match status" value="1"/>
</dbReference>
<dbReference type="PRINTS" id="PR00319">
    <property type="entry name" value="GPROTEINB"/>
</dbReference>
<evidence type="ECO:0000256" key="2">
    <source>
        <dbReference type="ARBA" id="ARBA00022574"/>
    </source>
</evidence>
<dbReference type="InterPro" id="IPR001680">
    <property type="entry name" value="WD40_rpt"/>
</dbReference>
<protein>
    <recommendedName>
        <fullName evidence="6">NLE domain-containing protein</fullName>
    </recommendedName>
</protein>
<dbReference type="Pfam" id="PF08154">
    <property type="entry name" value="NLE"/>
    <property type="match status" value="1"/>
</dbReference>
<dbReference type="SUPFAM" id="SSF50978">
    <property type="entry name" value="WD40 repeat-like"/>
    <property type="match status" value="1"/>
</dbReference>
<proteinExistence type="predicted"/>
<feature type="repeat" description="WD" evidence="5">
    <location>
        <begin position="173"/>
        <end position="214"/>
    </location>
</feature>
<dbReference type="Pfam" id="PF00400">
    <property type="entry name" value="WD40"/>
    <property type="match status" value="7"/>
</dbReference>
<keyword evidence="4" id="KW-0539">Nucleus</keyword>
<evidence type="ECO:0000313" key="8">
    <source>
        <dbReference type="Proteomes" id="UP001234178"/>
    </source>
</evidence>
<comment type="subcellular location">
    <subcellularLocation>
        <location evidence="1">Nucleus</location>
        <location evidence="1">Nucleolus</location>
    </subcellularLocation>
</comment>
<feature type="domain" description="NLE" evidence="6">
    <location>
        <begin position="36"/>
        <end position="97"/>
    </location>
</feature>
<dbReference type="PROSITE" id="PS50294">
    <property type="entry name" value="WD_REPEATS_REGION"/>
    <property type="match status" value="6"/>
</dbReference>
<organism evidence="7 8">
    <name type="scientific">Daphnia magna</name>
    <dbReference type="NCBI Taxonomy" id="35525"/>
    <lineage>
        <taxon>Eukaryota</taxon>
        <taxon>Metazoa</taxon>
        <taxon>Ecdysozoa</taxon>
        <taxon>Arthropoda</taxon>
        <taxon>Crustacea</taxon>
        <taxon>Branchiopoda</taxon>
        <taxon>Diplostraca</taxon>
        <taxon>Cladocera</taxon>
        <taxon>Anomopoda</taxon>
        <taxon>Daphniidae</taxon>
        <taxon>Daphnia</taxon>
    </lineage>
</organism>
<evidence type="ECO:0000313" key="7">
    <source>
        <dbReference type="EMBL" id="KAK4023406.1"/>
    </source>
</evidence>
<dbReference type="InterPro" id="IPR012972">
    <property type="entry name" value="NLE"/>
</dbReference>
<sequence length="504" mass="56039">MCSCRLLTRVSLTESAKMVSKRKLSESDEKDEIAHVLAQFKSESGELLESPIDLPLNITAENLQLICNAFIAKNDSEPTPYTFFVKDVEVTSNLASALKNAVLDSEKVLEIIYQPQAVFQVRAVTRCTSSLPGHSEAVISVSFSPDGKQLASGSGDTTVRFWDLNTESPLFTCKGHKHWVLCTAWSPNGQTLASACKTGEIRLWDSATGTQKGKPLVGHKQWVTWLVWEPFHLNPHCRKLASSSKDGDIRIWDVVIGTCLINLAGHQQGVSCIRWGGTGLIYSASQDRTVKVWRSEDGILCRTLQGHAHWVNTLALSTDYVLRTGAFEPAEVGRPQRILSPEEAQNKALDRYKQVQQIGPERLVSGSDDFTLFLWNPESDKKHIARMTGHQQLVNDVKFSPDSRLIASASFDKSIKIWDGRTGTFITTLRGHVQAVYQIAWSADSRLLVSGSADSTLKVWNLKTKKLHLDLPGHGDEVFAVDWSPDSQRVVSGGRDKVLKIWRY</sequence>
<evidence type="ECO:0000256" key="4">
    <source>
        <dbReference type="ARBA" id="ARBA00023242"/>
    </source>
</evidence>
<keyword evidence="3" id="KW-0677">Repeat</keyword>
<accession>A0ABR0AE50</accession>
<dbReference type="SUPFAM" id="SSF50998">
    <property type="entry name" value="Quinoprotein alcohol dehydrogenase-like"/>
    <property type="match status" value="1"/>
</dbReference>
<dbReference type="PROSITE" id="PS50007">
    <property type="entry name" value="PIPLC_X_DOMAIN"/>
    <property type="match status" value="1"/>
</dbReference>
<dbReference type="Gene3D" id="2.130.10.10">
    <property type="entry name" value="YVTN repeat-like/Quinoprotein amine dehydrogenase"/>
    <property type="match status" value="1"/>
</dbReference>
<dbReference type="InterPro" id="IPR036322">
    <property type="entry name" value="WD40_repeat_dom_sf"/>
</dbReference>
<feature type="repeat" description="WD" evidence="5">
    <location>
        <begin position="387"/>
        <end position="428"/>
    </location>
</feature>
<gene>
    <name evidence="7" type="ORF">OUZ56_008818</name>
</gene>
<feature type="repeat" description="WD" evidence="5">
    <location>
        <begin position="471"/>
        <end position="504"/>
    </location>
</feature>
<dbReference type="PRINTS" id="PR00320">
    <property type="entry name" value="GPROTEINBRPT"/>
</dbReference>
<feature type="repeat" description="WD" evidence="5">
    <location>
        <begin position="263"/>
        <end position="293"/>
    </location>
</feature>
<dbReference type="InterPro" id="IPR011047">
    <property type="entry name" value="Quinoprotein_ADH-like_sf"/>
</dbReference>
<evidence type="ECO:0000256" key="1">
    <source>
        <dbReference type="ARBA" id="ARBA00004604"/>
    </source>
</evidence>
<dbReference type="PANTHER" id="PTHR19848">
    <property type="entry name" value="WD40 REPEAT PROTEIN"/>
    <property type="match status" value="1"/>
</dbReference>
<evidence type="ECO:0000256" key="5">
    <source>
        <dbReference type="PROSITE-ProRule" id="PRU00221"/>
    </source>
</evidence>
<name>A0ABR0AE50_9CRUS</name>
<keyword evidence="2 5" id="KW-0853">WD repeat</keyword>
<dbReference type="InterPro" id="IPR001632">
    <property type="entry name" value="WD40_G-protein_beta-like"/>
</dbReference>
<dbReference type="InterPro" id="IPR015943">
    <property type="entry name" value="WD40/YVTN_repeat-like_dom_sf"/>
</dbReference>
<dbReference type="InterPro" id="IPR020472">
    <property type="entry name" value="WD40_PAC1"/>
</dbReference>
<dbReference type="PROSITE" id="PS50082">
    <property type="entry name" value="WD_REPEATS_2"/>
    <property type="match status" value="7"/>
</dbReference>
<feature type="repeat" description="WD" evidence="5">
    <location>
        <begin position="216"/>
        <end position="254"/>
    </location>
</feature>
<dbReference type="EMBL" id="JAOYFB010000037">
    <property type="protein sequence ID" value="KAK4023406.1"/>
    <property type="molecule type" value="Genomic_DNA"/>
</dbReference>
<dbReference type="Proteomes" id="UP001234178">
    <property type="component" value="Unassembled WGS sequence"/>
</dbReference>
<comment type="caution">
    <text evidence="7">The sequence shown here is derived from an EMBL/GenBank/DDBJ whole genome shotgun (WGS) entry which is preliminary data.</text>
</comment>
<dbReference type="SMART" id="SM00320">
    <property type="entry name" value="WD40"/>
    <property type="match status" value="8"/>
</dbReference>
<evidence type="ECO:0000256" key="3">
    <source>
        <dbReference type="ARBA" id="ARBA00022737"/>
    </source>
</evidence>
<dbReference type="PROSITE" id="PS00678">
    <property type="entry name" value="WD_REPEATS_1"/>
    <property type="match status" value="3"/>
</dbReference>
<dbReference type="CDD" id="cd00200">
    <property type="entry name" value="WD40"/>
    <property type="match status" value="1"/>
</dbReference>
<dbReference type="InterPro" id="IPR019775">
    <property type="entry name" value="WD40_repeat_CS"/>
</dbReference>
<keyword evidence="8" id="KW-1185">Reference proteome</keyword>